<protein>
    <submittedName>
        <fullName evidence="4">Myotubularin-related protein 4 isoform X1</fullName>
    </submittedName>
</protein>
<name>A0AAD3M389_LATJO</name>
<dbReference type="SUPFAM" id="SSF52799">
    <property type="entry name" value="(Phosphotyrosine protein) phosphatases II"/>
    <property type="match status" value="1"/>
</dbReference>
<dbReference type="Pfam" id="PF06602">
    <property type="entry name" value="Myotub-related"/>
    <property type="match status" value="1"/>
</dbReference>
<comment type="caution">
    <text evidence="4">The sequence shown here is derived from an EMBL/GenBank/DDBJ whole genome shotgun (WGS) entry which is preliminary data.</text>
</comment>
<organism evidence="4 5">
    <name type="scientific">Lates japonicus</name>
    <name type="common">Japanese lates</name>
    <dbReference type="NCBI Taxonomy" id="270547"/>
    <lineage>
        <taxon>Eukaryota</taxon>
        <taxon>Metazoa</taxon>
        <taxon>Chordata</taxon>
        <taxon>Craniata</taxon>
        <taxon>Vertebrata</taxon>
        <taxon>Euteleostomi</taxon>
        <taxon>Actinopterygii</taxon>
        <taxon>Neopterygii</taxon>
        <taxon>Teleostei</taxon>
        <taxon>Neoteleostei</taxon>
        <taxon>Acanthomorphata</taxon>
        <taxon>Carangaria</taxon>
        <taxon>Carangaria incertae sedis</taxon>
        <taxon>Centropomidae</taxon>
        <taxon>Lates</taxon>
    </lineage>
</organism>
<sequence>MANIHAIRNNFQALRASAIESQIQENDGLFDLLSPASSSALICIPLPVLLASPVVWGRCSHQENADDVSEQCPVFLQWLDCVYQLLKRIPLPVGFNRSLPGAAADLPHSGITAVDSCACHLLPPAHVDDSIDSTSPKRHGRTHLPFLDRYITSQDPLLDNLLTAFEQGCPDPYIQRPQSQQALPGGWLCLEPHPPWKKPLQTALAVMHSFSGRTALRGTSRSESCQDPRDVPGRAVLFAHTPFPTPVLQQALPPDHKPSTPTTRHWRRGPMGLLSTTSPSHKSGRYLPPATELAATTHLTASRSFRNCGTVRRPLSSYPSQTSAGMTPRLVWATPPFTLESAQIRSQAEGYRHSPAERRGCSLGLPLVASAFNRR</sequence>
<feature type="region of interest" description="Disordered" evidence="2">
    <location>
        <begin position="246"/>
        <end position="284"/>
    </location>
</feature>
<dbReference type="AlphaFoldDB" id="A0AAD3M389"/>
<accession>A0AAD3M389</accession>
<dbReference type="EMBL" id="BRZM01003200">
    <property type="protein sequence ID" value="GLD46316.1"/>
    <property type="molecule type" value="Genomic_DNA"/>
</dbReference>
<keyword evidence="5" id="KW-1185">Reference proteome</keyword>
<proteinExistence type="inferred from homology"/>
<dbReference type="InterPro" id="IPR029021">
    <property type="entry name" value="Prot-tyrosine_phosphatase-like"/>
</dbReference>
<dbReference type="Proteomes" id="UP001279410">
    <property type="component" value="Unassembled WGS sequence"/>
</dbReference>
<evidence type="ECO:0000256" key="2">
    <source>
        <dbReference type="SAM" id="MobiDB-lite"/>
    </source>
</evidence>
<comment type="similarity">
    <text evidence="1">Belongs to the protein-tyrosine phosphatase family. Non-receptor class myotubularin subfamily.</text>
</comment>
<dbReference type="InterPro" id="IPR010569">
    <property type="entry name" value="Myotubularin-like_Pase_dom"/>
</dbReference>
<feature type="domain" description="Myotubularin phosphatase" evidence="3">
    <location>
        <begin position="58"/>
        <end position="98"/>
    </location>
</feature>
<gene>
    <name evidence="4" type="ORF">AKAME5_002701700</name>
</gene>
<reference evidence="4" key="1">
    <citation type="submission" date="2022-08" db="EMBL/GenBank/DDBJ databases">
        <title>Genome sequencing of akame (Lates japonicus).</title>
        <authorList>
            <person name="Hashiguchi Y."/>
            <person name="Takahashi H."/>
        </authorList>
    </citation>
    <scope>NUCLEOTIDE SEQUENCE</scope>
    <source>
        <strain evidence="4">Kochi</strain>
    </source>
</reference>
<evidence type="ECO:0000313" key="4">
    <source>
        <dbReference type="EMBL" id="GLD46316.1"/>
    </source>
</evidence>
<evidence type="ECO:0000313" key="5">
    <source>
        <dbReference type="Proteomes" id="UP001279410"/>
    </source>
</evidence>
<evidence type="ECO:0000256" key="1">
    <source>
        <dbReference type="ARBA" id="ARBA00007471"/>
    </source>
</evidence>
<evidence type="ECO:0000259" key="3">
    <source>
        <dbReference type="Pfam" id="PF06602"/>
    </source>
</evidence>